<name>A0A4Q9UZ31_9ACTO</name>
<gene>
    <name evidence="15" type="primary">ileS</name>
    <name evidence="18" type="ORF">EZJ44_07740</name>
</gene>
<dbReference type="Gene3D" id="1.10.730.10">
    <property type="entry name" value="Isoleucyl-tRNA Synthetase, Domain 1"/>
    <property type="match status" value="1"/>
</dbReference>
<keyword evidence="7 15" id="KW-0479">Metal-binding</keyword>
<dbReference type="FunFam" id="3.40.50.620:FF:000063">
    <property type="entry name" value="Isoleucine--tRNA ligase"/>
    <property type="match status" value="1"/>
</dbReference>
<evidence type="ECO:0000256" key="6">
    <source>
        <dbReference type="ARBA" id="ARBA00022598"/>
    </source>
</evidence>
<keyword evidence="5 15" id="KW-0963">Cytoplasm</keyword>
<reference evidence="18 19" key="1">
    <citation type="submission" date="2019-02" db="EMBL/GenBank/DDBJ databases">
        <title>Arcanobacterium bovis sp. nov., isolated from the milk of a cow with mastitis.</title>
        <authorList>
            <person name="Sammra O."/>
            <person name="Foster G."/>
            <person name="Hassan A."/>
            <person name="Alssahen M."/>
            <person name="Laemmler C."/>
            <person name="Borowiak M."/>
            <person name="Malorny B."/>
            <person name="Abdulmawjood A."/>
        </authorList>
    </citation>
    <scope>NUCLEOTIDE SEQUENCE [LARGE SCALE GENOMIC DNA]</scope>
    <source>
        <strain evidence="18 19">C605018/01/1</strain>
    </source>
</reference>
<dbReference type="GO" id="GO:0008270">
    <property type="term" value="F:zinc ion binding"/>
    <property type="evidence" value="ECO:0007669"/>
    <property type="project" value="UniProtKB-UniRule"/>
</dbReference>
<dbReference type="OrthoDB" id="9810365at2"/>
<dbReference type="Pfam" id="PF00133">
    <property type="entry name" value="tRNA-synt_1"/>
    <property type="match status" value="1"/>
</dbReference>
<dbReference type="InterPro" id="IPR013155">
    <property type="entry name" value="M/V/L/I-tRNA-synth_anticd-bd"/>
</dbReference>
<evidence type="ECO:0000256" key="4">
    <source>
        <dbReference type="ARBA" id="ARBA00011245"/>
    </source>
</evidence>
<dbReference type="AlphaFoldDB" id="A0A4Q9UZ31"/>
<comment type="domain">
    <text evidence="15">IleRS has two distinct active sites: one for aminoacylation and one for editing. The misactivated valine is translocated from the active site to the editing site, which sterically excludes the correctly activated isoleucine. The single editing site contains two valyl binding pockets, one specific for each substrate (Val-AMP or Val-tRNA(Ile)).</text>
</comment>
<dbReference type="InterPro" id="IPR002300">
    <property type="entry name" value="aa-tRNA-synth_Ia"/>
</dbReference>
<comment type="subcellular location">
    <subcellularLocation>
        <location evidence="2 15">Cytoplasm</location>
    </subcellularLocation>
</comment>
<dbReference type="EMBL" id="SJDT01000006">
    <property type="protein sequence ID" value="TBW20969.1"/>
    <property type="molecule type" value="Genomic_DNA"/>
</dbReference>
<keyword evidence="8 15" id="KW-0547">Nucleotide-binding</keyword>
<dbReference type="InterPro" id="IPR033709">
    <property type="entry name" value="Anticodon_Ile_ABEc"/>
</dbReference>
<dbReference type="PRINTS" id="PR00984">
    <property type="entry name" value="TRNASYNTHILE"/>
</dbReference>
<dbReference type="GO" id="GO:0005524">
    <property type="term" value="F:ATP binding"/>
    <property type="evidence" value="ECO:0007669"/>
    <property type="project" value="UniProtKB-UniRule"/>
</dbReference>
<feature type="binding site" evidence="15">
    <location>
        <position position="642"/>
    </location>
    <ligand>
        <name>ATP</name>
        <dbReference type="ChEBI" id="CHEBI:30616"/>
    </ligand>
</feature>
<evidence type="ECO:0000256" key="15">
    <source>
        <dbReference type="HAMAP-Rule" id="MF_02003"/>
    </source>
</evidence>
<comment type="catalytic activity">
    <reaction evidence="14 15">
        <text>tRNA(Ile) + L-isoleucine + ATP = L-isoleucyl-tRNA(Ile) + AMP + diphosphate</text>
        <dbReference type="Rhea" id="RHEA:11060"/>
        <dbReference type="Rhea" id="RHEA-COMP:9666"/>
        <dbReference type="Rhea" id="RHEA-COMP:9695"/>
        <dbReference type="ChEBI" id="CHEBI:30616"/>
        <dbReference type="ChEBI" id="CHEBI:33019"/>
        <dbReference type="ChEBI" id="CHEBI:58045"/>
        <dbReference type="ChEBI" id="CHEBI:78442"/>
        <dbReference type="ChEBI" id="CHEBI:78528"/>
        <dbReference type="ChEBI" id="CHEBI:456215"/>
        <dbReference type="EC" id="6.1.1.5"/>
    </reaction>
</comment>
<dbReference type="InterPro" id="IPR009080">
    <property type="entry name" value="tRNAsynth_Ia_anticodon-bd"/>
</dbReference>
<dbReference type="SUPFAM" id="SSF50677">
    <property type="entry name" value="ValRS/IleRS/LeuRS editing domain"/>
    <property type="match status" value="1"/>
</dbReference>
<evidence type="ECO:0000256" key="9">
    <source>
        <dbReference type="ARBA" id="ARBA00022833"/>
    </source>
</evidence>
<dbReference type="CDD" id="cd07961">
    <property type="entry name" value="Anticodon_Ia_Ile_ABEc"/>
    <property type="match status" value="1"/>
</dbReference>
<organism evidence="18 19">
    <name type="scientific">Arcanobacterium bovis</name>
    <dbReference type="NCBI Taxonomy" id="2529275"/>
    <lineage>
        <taxon>Bacteria</taxon>
        <taxon>Bacillati</taxon>
        <taxon>Actinomycetota</taxon>
        <taxon>Actinomycetes</taxon>
        <taxon>Actinomycetales</taxon>
        <taxon>Actinomycetaceae</taxon>
        <taxon>Arcanobacterium</taxon>
    </lineage>
</organism>
<evidence type="ECO:0000256" key="7">
    <source>
        <dbReference type="ARBA" id="ARBA00022723"/>
    </source>
</evidence>
<evidence type="ECO:0000256" key="1">
    <source>
        <dbReference type="ARBA" id="ARBA00001947"/>
    </source>
</evidence>
<dbReference type="InterPro" id="IPR009008">
    <property type="entry name" value="Val/Leu/Ile-tRNA-synth_edit"/>
</dbReference>
<dbReference type="HAMAP" id="MF_02003">
    <property type="entry name" value="Ile_tRNA_synth_type2"/>
    <property type="match status" value="1"/>
</dbReference>
<evidence type="ECO:0000256" key="12">
    <source>
        <dbReference type="ARBA" id="ARBA00023146"/>
    </source>
</evidence>
<evidence type="ECO:0000256" key="5">
    <source>
        <dbReference type="ARBA" id="ARBA00022490"/>
    </source>
</evidence>
<comment type="caution">
    <text evidence="18">The sequence shown here is derived from an EMBL/GenBank/DDBJ whole genome shotgun (WGS) entry which is preliminary data.</text>
</comment>
<feature type="short sequence motif" description="'KMSKS' region" evidence="15">
    <location>
        <begin position="639"/>
        <end position="643"/>
    </location>
</feature>
<dbReference type="CDD" id="cd00818">
    <property type="entry name" value="IleRS_core"/>
    <property type="match status" value="1"/>
</dbReference>
<dbReference type="PROSITE" id="PS00178">
    <property type="entry name" value="AA_TRNA_LIGASE_I"/>
    <property type="match status" value="1"/>
</dbReference>
<dbReference type="SUPFAM" id="SSF47323">
    <property type="entry name" value="Anticodon-binding domain of a subclass of class I aminoacyl-tRNA synthetases"/>
    <property type="match status" value="1"/>
</dbReference>
<dbReference type="GO" id="GO:0004822">
    <property type="term" value="F:isoleucine-tRNA ligase activity"/>
    <property type="evidence" value="ECO:0007669"/>
    <property type="project" value="UniProtKB-UniRule"/>
</dbReference>
<dbReference type="SUPFAM" id="SSF52374">
    <property type="entry name" value="Nucleotidylyl transferase"/>
    <property type="match status" value="1"/>
</dbReference>
<sequence length="1073" mass="121454">MSERKHYPLHREGNVVASPNLPQIEEAVLSYWEQDKTFQASIDNRDAGNEGSNEFVFYDGPPFANGLPHYGHLLTGYVKDLVARFQTQLGHKVDRDFGWDTHGLPAELEAEKILGIDDKSEIETIGIEKFNDACRSSVMTYANEWKEYVTRQARWVNFDGGYKTLDPTFMESVIWAFKRLWDKGLVYEGYRVLPYCWNDETPLSNHELKMDDDVYQDRQDQTVTVGLRMESGELALIWTTTPWTLPSNLAIAVGPEIDYVTVQPAEGPLAGEKVIIAQARLGAYAKELGEEPKVLATVKGSELAGKRYHPIFDYYSRDSEEPGANAWQICVADYVSTDDGTGLVHIAPYGEDDMFVLAGAGIKVVETVDEGAKFYNVVSDYAGMHVFEANRPIINDLRDGSGSMARRPANERAVLVREQSYVHSYPHCWRCRKPLIYKPVTSWFVAVTEFRDRMVELNQEITWQPEHIKDGIFGNWLAGARDWSISRNRYWGTPIPVWKSDNPEYPRIDVYGSFAELERDFGRLPLDRDGQPNLHRPFIDELTRPNPDDPTGKSTMRRIPDILDVWFDSGSMPYAQKHYPFENEEWFDSHFPGDFIVEYIGQTRGWFYTMHVLSTALFDRPAFTSCISHGIILGNDGRKASKSLRNYPDPMEMFNQYGSDAVRWMLMSSPVLRGGNLVVAEEGIREAVRHVILPVWNSYYFFTLYAGACRDGEGYVASAIDFNDKEALNSLDVMDRYLLARTGKLAATVREYFVNLDIPSATGVVREYLDLLTNWYVRTQRDRFWNEDTRAFDTLYTALETLMRVIAPLAPMIAEEIWRGLTGKRSVHIEDWPELPGDIADEELVRVMDEVREVVSNAHALRKANKLRVRQPLRSLSVVTEQNLEPFTELISSEVNVKAVKIMTAQESGLAVTQELAVLPRELAPHMRKQTSALFKAAKAGEWALVDGGVQMNVEPPVVLEPHQFELTTVVSADEGSVAAVLDSGAFVVLDTVVTPELEAEGYARDVIRAVQDKRKAEDLHVADRIRLVLSVPQEHIAAVETHLDMIKSETLSLEATVNGGGNELEIQVEKIS</sequence>
<evidence type="ECO:0000256" key="13">
    <source>
        <dbReference type="ARBA" id="ARBA00025217"/>
    </source>
</evidence>
<dbReference type="Gene3D" id="3.40.50.620">
    <property type="entry name" value="HUPs"/>
    <property type="match status" value="2"/>
</dbReference>
<dbReference type="GO" id="GO:0002161">
    <property type="term" value="F:aminoacyl-tRNA deacylase activity"/>
    <property type="evidence" value="ECO:0007669"/>
    <property type="project" value="InterPro"/>
</dbReference>
<dbReference type="InterPro" id="IPR001412">
    <property type="entry name" value="aa-tRNA-synth_I_CS"/>
</dbReference>
<dbReference type="EC" id="6.1.1.5" evidence="15"/>
<dbReference type="Proteomes" id="UP000293036">
    <property type="component" value="Unassembled WGS sequence"/>
</dbReference>
<dbReference type="GO" id="GO:0006428">
    <property type="term" value="P:isoleucyl-tRNA aminoacylation"/>
    <property type="evidence" value="ECO:0007669"/>
    <property type="project" value="UniProtKB-UniRule"/>
</dbReference>
<comment type="function">
    <text evidence="13 15">Catalyzes the attachment of isoleucine to tRNA(Ile). As IleRS can inadvertently accommodate and process structurally similar amino acids such as valine, to avoid such errors it has two additional distinct tRNA(Ile)-dependent editing activities. One activity is designated as 'pretransfer' editing and involves the hydrolysis of activated Val-AMP. The other activity is designated 'posttransfer' editing and involves deacylation of mischarged Val-tRNA(Ile).</text>
</comment>
<comment type="cofactor">
    <cofactor evidence="1 15">
        <name>Zn(2+)</name>
        <dbReference type="ChEBI" id="CHEBI:29105"/>
    </cofactor>
</comment>
<evidence type="ECO:0000256" key="3">
    <source>
        <dbReference type="ARBA" id="ARBA00007078"/>
    </source>
</evidence>
<keyword evidence="10 15" id="KW-0067">ATP-binding</keyword>
<keyword evidence="11 15" id="KW-0648">Protein biosynthesis</keyword>
<keyword evidence="19" id="KW-1185">Reference proteome</keyword>
<evidence type="ECO:0000259" key="16">
    <source>
        <dbReference type="Pfam" id="PF00133"/>
    </source>
</evidence>
<dbReference type="NCBIfam" id="TIGR00392">
    <property type="entry name" value="ileS"/>
    <property type="match status" value="1"/>
</dbReference>
<dbReference type="GO" id="GO:0005737">
    <property type="term" value="C:cytoplasm"/>
    <property type="evidence" value="ECO:0007669"/>
    <property type="project" value="UniProtKB-SubCell"/>
</dbReference>
<dbReference type="InterPro" id="IPR014729">
    <property type="entry name" value="Rossmann-like_a/b/a_fold"/>
</dbReference>
<comment type="subunit">
    <text evidence="4 15">Monomer.</text>
</comment>
<dbReference type="Gene3D" id="3.90.740.10">
    <property type="entry name" value="Valyl/Leucyl/Isoleucyl-tRNA synthetase, editing domain"/>
    <property type="match status" value="1"/>
</dbReference>
<comment type="similarity">
    <text evidence="3 15">Belongs to the class-I aminoacyl-tRNA synthetase family. IleS type 2 subfamily.</text>
</comment>
<evidence type="ECO:0000256" key="2">
    <source>
        <dbReference type="ARBA" id="ARBA00004496"/>
    </source>
</evidence>
<evidence type="ECO:0000256" key="11">
    <source>
        <dbReference type="ARBA" id="ARBA00022917"/>
    </source>
</evidence>
<accession>A0A4Q9UZ31</accession>
<evidence type="ECO:0000256" key="10">
    <source>
        <dbReference type="ARBA" id="ARBA00022840"/>
    </source>
</evidence>
<dbReference type="InterPro" id="IPR002301">
    <property type="entry name" value="Ile-tRNA-ligase"/>
</dbReference>
<evidence type="ECO:0000256" key="8">
    <source>
        <dbReference type="ARBA" id="ARBA00022741"/>
    </source>
</evidence>
<dbReference type="FunFam" id="3.40.50.620:FF:000075">
    <property type="entry name" value="Isoleucine--tRNA ligase"/>
    <property type="match status" value="1"/>
</dbReference>
<dbReference type="RefSeq" id="WP_131282035.1">
    <property type="nucleotide sequence ID" value="NZ_JBHSLR010000005.1"/>
</dbReference>
<keyword evidence="6 15" id="KW-0436">Ligase</keyword>
<keyword evidence="12 15" id="KW-0030">Aminoacyl-tRNA synthetase</keyword>
<dbReference type="InterPro" id="IPR023586">
    <property type="entry name" value="Ile-tRNA-ligase_type2"/>
</dbReference>
<protein>
    <recommendedName>
        <fullName evidence="15">Isoleucine--tRNA ligase</fullName>
        <ecNumber evidence="15">6.1.1.5</ecNumber>
    </recommendedName>
    <alternativeName>
        <fullName evidence="15">Isoleucyl-tRNA synthetase</fullName>
        <shortName evidence="15">IleRS</shortName>
    </alternativeName>
</protein>
<dbReference type="GO" id="GO:0000049">
    <property type="term" value="F:tRNA binding"/>
    <property type="evidence" value="ECO:0007669"/>
    <property type="project" value="InterPro"/>
</dbReference>
<feature type="short sequence motif" description="'HIGH' region" evidence="15">
    <location>
        <begin position="62"/>
        <end position="72"/>
    </location>
</feature>
<evidence type="ECO:0000256" key="14">
    <source>
        <dbReference type="ARBA" id="ARBA00048359"/>
    </source>
</evidence>
<dbReference type="Pfam" id="PF08264">
    <property type="entry name" value="Anticodon_1"/>
    <property type="match status" value="1"/>
</dbReference>
<feature type="domain" description="Aminoacyl-tRNA synthetase class Ia" evidence="16">
    <location>
        <begin position="28"/>
        <end position="673"/>
    </location>
</feature>
<proteinExistence type="inferred from homology"/>
<evidence type="ECO:0000313" key="19">
    <source>
        <dbReference type="Proteomes" id="UP000293036"/>
    </source>
</evidence>
<keyword evidence="9 15" id="KW-0862">Zinc</keyword>
<feature type="domain" description="Methionyl/Valyl/Leucyl/Isoleucyl-tRNA synthetase anticodon-binding" evidence="17">
    <location>
        <begin position="735"/>
        <end position="874"/>
    </location>
</feature>
<dbReference type="Pfam" id="PF19302">
    <property type="entry name" value="DUF5915"/>
    <property type="match status" value="1"/>
</dbReference>
<dbReference type="PANTHER" id="PTHR42780">
    <property type="entry name" value="SOLEUCYL-TRNA SYNTHETASE"/>
    <property type="match status" value="1"/>
</dbReference>
<dbReference type="PANTHER" id="PTHR42780:SF1">
    <property type="entry name" value="ISOLEUCINE--TRNA LIGASE, CYTOPLASMIC"/>
    <property type="match status" value="1"/>
</dbReference>
<evidence type="ECO:0000259" key="17">
    <source>
        <dbReference type="Pfam" id="PF08264"/>
    </source>
</evidence>
<evidence type="ECO:0000313" key="18">
    <source>
        <dbReference type="EMBL" id="TBW20969.1"/>
    </source>
</evidence>